<evidence type="ECO:0000256" key="4">
    <source>
        <dbReference type="ARBA" id="ARBA00022347"/>
    </source>
</evidence>
<dbReference type="Pfam" id="PF00510">
    <property type="entry name" value="COX3"/>
    <property type="match status" value="2"/>
</dbReference>
<feature type="transmembrane region" description="Helical" evidence="13">
    <location>
        <begin position="20"/>
        <end position="39"/>
    </location>
</feature>
<keyword evidence="16" id="KW-1185">Reference proteome</keyword>
<evidence type="ECO:0000256" key="5">
    <source>
        <dbReference type="ARBA" id="ARBA00022475"/>
    </source>
</evidence>
<keyword evidence="9 13" id="KW-0472">Membrane</keyword>
<evidence type="ECO:0000256" key="1">
    <source>
        <dbReference type="ARBA" id="ARBA00004141"/>
    </source>
</evidence>
<organism evidence="15 16">
    <name type="scientific">Chitiniphilus eburneus</name>
    <dbReference type="NCBI Taxonomy" id="2571148"/>
    <lineage>
        <taxon>Bacteria</taxon>
        <taxon>Pseudomonadati</taxon>
        <taxon>Pseudomonadota</taxon>
        <taxon>Betaproteobacteria</taxon>
        <taxon>Neisseriales</taxon>
        <taxon>Chitinibacteraceae</taxon>
        <taxon>Chitiniphilus</taxon>
    </lineage>
</organism>
<keyword evidence="7" id="KW-1278">Translocase</keyword>
<dbReference type="PANTHER" id="PTHR11403:SF7">
    <property type="entry name" value="CYTOCHROME C OXIDASE SUBUNIT 3"/>
    <property type="match status" value="1"/>
</dbReference>
<dbReference type="Proteomes" id="UP000310016">
    <property type="component" value="Unassembled WGS sequence"/>
</dbReference>
<dbReference type="AlphaFoldDB" id="A0A4U0PQW2"/>
<feature type="transmembrane region" description="Helical" evidence="13">
    <location>
        <begin position="84"/>
        <end position="108"/>
    </location>
</feature>
<dbReference type="InterPro" id="IPR000298">
    <property type="entry name" value="Cyt_c_oxidase-like_su3"/>
</dbReference>
<feature type="transmembrane region" description="Helical" evidence="13">
    <location>
        <begin position="190"/>
        <end position="208"/>
    </location>
</feature>
<evidence type="ECO:0000256" key="8">
    <source>
        <dbReference type="ARBA" id="ARBA00022989"/>
    </source>
</evidence>
<feature type="domain" description="Heme-copper oxidase subunit III family profile" evidence="14">
    <location>
        <begin position="8"/>
        <end position="292"/>
    </location>
</feature>
<dbReference type="InterPro" id="IPR035973">
    <property type="entry name" value="Cyt_c_oxidase_su3-like_sf"/>
</dbReference>
<evidence type="ECO:0000256" key="6">
    <source>
        <dbReference type="ARBA" id="ARBA00022692"/>
    </source>
</evidence>
<gene>
    <name evidence="15" type="ORF">FAZ21_14090</name>
</gene>
<dbReference type="SUPFAM" id="SSF81452">
    <property type="entry name" value="Cytochrome c oxidase subunit III-like"/>
    <property type="match status" value="1"/>
</dbReference>
<feature type="transmembrane region" description="Helical" evidence="13">
    <location>
        <begin position="273"/>
        <end position="290"/>
    </location>
</feature>
<evidence type="ECO:0000313" key="15">
    <source>
        <dbReference type="EMBL" id="TJZ70716.1"/>
    </source>
</evidence>
<comment type="subcellular location">
    <subcellularLocation>
        <location evidence="12">Cell membrane</location>
        <topology evidence="12">Multi-pass membrane protein</topology>
    </subcellularLocation>
    <subcellularLocation>
        <location evidence="1">Membrane</location>
        <topology evidence="1">Multi-pass membrane protein</topology>
    </subcellularLocation>
</comment>
<dbReference type="CDD" id="cd01665">
    <property type="entry name" value="Cyt_c_Oxidase_III"/>
    <property type="match status" value="1"/>
</dbReference>
<keyword evidence="5" id="KW-1003">Cell membrane</keyword>
<evidence type="ECO:0000256" key="13">
    <source>
        <dbReference type="SAM" id="Phobius"/>
    </source>
</evidence>
<feature type="transmembrane region" description="Helical" evidence="13">
    <location>
        <begin position="155"/>
        <end position="178"/>
    </location>
</feature>
<evidence type="ECO:0000313" key="16">
    <source>
        <dbReference type="Proteomes" id="UP000310016"/>
    </source>
</evidence>
<evidence type="ECO:0000256" key="7">
    <source>
        <dbReference type="ARBA" id="ARBA00022967"/>
    </source>
</evidence>
<evidence type="ECO:0000256" key="12">
    <source>
        <dbReference type="RuleBase" id="RU003376"/>
    </source>
</evidence>
<dbReference type="InterPro" id="IPR033945">
    <property type="entry name" value="Cyt_c_oxase_su3_dom"/>
</dbReference>
<dbReference type="RefSeq" id="WP_136774082.1">
    <property type="nucleotide sequence ID" value="NZ_CP156074.1"/>
</dbReference>
<dbReference type="EMBL" id="SUMF01000018">
    <property type="protein sequence ID" value="TJZ70716.1"/>
    <property type="molecule type" value="Genomic_DNA"/>
</dbReference>
<evidence type="ECO:0000256" key="11">
    <source>
        <dbReference type="ARBA" id="ARBA00031625"/>
    </source>
</evidence>
<evidence type="ECO:0000259" key="14">
    <source>
        <dbReference type="PROSITE" id="PS50253"/>
    </source>
</evidence>
<accession>A0A4U0PQW2</accession>
<comment type="similarity">
    <text evidence="2 12">Belongs to the cytochrome c oxidase subunit 3 family.</text>
</comment>
<dbReference type="Gene3D" id="1.20.120.80">
    <property type="entry name" value="Cytochrome c oxidase, subunit III, four-helix bundle"/>
    <property type="match status" value="1"/>
</dbReference>
<name>A0A4U0PQW2_9NEIS</name>
<dbReference type="PROSITE" id="PS50253">
    <property type="entry name" value="COX3"/>
    <property type="match status" value="1"/>
</dbReference>
<evidence type="ECO:0000256" key="3">
    <source>
        <dbReference type="ARBA" id="ARBA00012949"/>
    </source>
</evidence>
<sequence length="292" mass="32871">MNVENGVHDAHYFVPAPSKWPLVGSISLFCLALGAAFWMNSVAAGPYILALGFAILLWMLFGWFGDVIRESVHGDYGKQVDYSFRWGMSWFIFSEVMFFSAFFGALFYMRVISVPELGFGIGHLAETHSLLWPMFNEAWPLASGPKVEAYKAMGAWGIPAINTALLLTSGATLTWAHWGLIENKRGQLKLGLALTVLLGVIFLFFQAYEYHHAWGEMGLKLSSGAYGATFYMLTGFHGMHVLVGAIMLTTMLVRVLRGHFDQHHHFGFEAAAWYWHFVDVVWLILFVFVYCV</sequence>
<keyword evidence="8 13" id="KW-1133">Transmembrane helix</keyword>
<dbReference type="InterPro" id="IPR024791">
    <property type="entry name" value="Cyt_c/ubiquinol_Oxase_su3"/>
</dbReference>
<dbReference type="GO" id="GO:0004129">
    <property type="term" value="F:cytochrome-c oxidase activity"/>
    <property type="evidence" value="ECO:0007669"/>
    <property type="project" value="UniProtKB-EC"/>
</dbReference>
<dbReference type="InterPro" id="IPR013833">
    <property type="entry name" value="Cyt_c_oxidase_su3_a-hlx"/>
</dbReference>
<feature type="transmembrane region" description="Helical" evidence="13">
    <location>
        <begin position="46"/>
        <end position="64"/>
    </location>
</feature>
<dbReference type="GO" id="GO:0019646">
    <property type="term" value="P:aerobic electron transport chain"/>
    <property type="evidence" value="ECO:0007669"/>
    <property type="project" value="InterPro"/>
</dbReference>
<dbReference type="GO" id="GO:0005886">
    <property type="term" value="C:plasma membrane"/>
    <property type="evidence" value="ECO:0007669"/>
    <property type="project" value="UniProtKB-SubCell"/>
</dbReference>
<proteinExistence type="inferred from homology"/>
<reference evidence="15 16" key="1">
    <citation type="submission" date="2019-04" db="EMBL/GenBank/DDBJ databases">
        <title>Chitiniphilus eburnea sp. nov., a novel chitinolytic bacterium isolated from aquaculture sludge.</title>
        <authorList>
            <person name="Sheng M."/>
        </authorList>
    </citation>
    <scope>NUCLEOTIDE SEQUENCE [LARGE SCALE GENOMIC DNA]</scope>
    <source>
        <strain evidence="15 16">HX-2-15</strain>
    </source>
</reference>
<evidence type="ECO:0000256" key="9">
    <source>
        <dbReference type="ARBA" id="ARBA00023136"/>
    </source>
</evidence>
<dbReference type="FunFam" id="1.10.287.70:FF:000082">
    <property type="entry name" value="Cytochrome c oxidase subunit 3"/>
    <property type="match status" value="1"/>
</dbReference>
<feature type="transmembrane region" description="Helical" evidence="13">
    <location>
        <begin position="228"/>
        <end position="253"/>
    </location>
</feature>
<protein>
    <recommendedName>
        <fullName evidence="4">Probable cytochrome c oxidase subunit 3</fullName>
        <ecNumber evidence="3">7.1.1.9</ecNumber>
    </recommendedName>
    <alternativeName>
        <fullName evidence="10">Cytochrome aa3 subunit 3</fullName>
    </alternativeName>
    <alternativeName>
        <fullName evidence="11">Cytochrome c oxidase polypeptide III</fullName>
    </alternativeName>
</protein>
<dbReference type="GO" id="GO:0045277">
    <property type="term" value="C:respiratory chain complex IV"/>
    <property type="evidence" value="ECO:0007669"/>
    <property type="project" value="UniProtKB-ARBA"/>
</dbReference>
<dbReference type="Gene3D" id="1.10.287.70">
    <property type="match status" value="1"/>
</dbReference>
<dbReference type="FunFam" id="1.20.120.80:FF:000003">
    <property type="entry name" value="Cytochrome c oxidase subunit 3"/>
    <property type="match status" value="1"/>
</dbReference>
<keyword evidence="6 12" id="KW-0812">Transmembrane</keyword>
<comment type="caution">
    <text evidence="15">The sequence shown here is derived from an EMBL/GenBank/DDBJ whole genome shotgun (WGS) entry which is preliminary data.</text>
</comment>
<dbReference type="PANTHER" id="PTHR11403">
    <property type="entry name" value="CYTOCHROME C OXIDASE SUBUNIT III"/>
    <property type="match status" value="1"/>
</dbReference>
<dbReference type="EC" id="7.1.1.9" evidence="3"/>
<evidence type="ECO:0000256" key="2">
    <source>
        <dbReference type="ARBA" id="ARBA00010581"/>
    </source>
</evidence>
<dbReference type="OrthoDB" id="9810850at2"/>
<evidence type="ECO:0000256" key="10">
    <source>
        <dbReference type="ARBA" id="ARBA00031400"/>
    </source>
</evidence>